<feature type="active site" description="Proton donor" evidence="5">
    <location>
        <position position="47"/>
    </location>
</feature>
<comment type="similarity">
    <text evidence="1">Belongs to the aldo/keto reductase family.</text>
</comment>
<dbReference type="Pfam" id="PF00248">
    <property type="entry name" value="Aldo_ket_red"/>
    <property type="match status" value="1"/>
</dbReference>
<evidence type="ECO:0000256" key="3">
    <source>
        <dbReference type="ARBA" id="ARBA00023002"/>
    </source>
</evidence>
<dbReference type="CDD" id="cd19140">
    <property type="entry name" value="AKR_AKR3F3"/>
    <property type="match status" value="1"/>
</dbReference>
<dbReference type="EMBL" id="QFFI01000007">
    <property type="protein sequence ID" value="PWG64141.1"/>
    <property type="molecule type" value="Genomic_DNA"/>
</dbReference>
<evidence type="ECO:0000256" key="2">
    <source>
        <dbReference type="ARBA" id="ARBA00022857"/>
    </source>
</evidence>
<dbReference type="GO" id="GO:0051596">
    <property type="term" value="P:methylglyoxal catabolic process"/>
    <property type="evidence" value="ECO:0007669"/>
    <property type="project" value="TreeGrafter"/>
</dbReference>
<dbReference type="PRINTS" id="PR00069">
    <property type="entry name" value="ALDKETRDTASE"/>
</dbReference>
<evidence type="ECO:0000259" key="8">
    <source>
        <dbReference type="Pfam" id="PF00248"/>
    </source>
</evidence>
<keyword evidence="10" id="KW-1185">Reference proteome</keyword>
<dbReference type="RefSeq" id="WP_109677429.1">
    <property type="nucleotide sequence ID" value="NZ_CP086615.1"/>
</dbReference>
<dbReference type="SUPFAM" id="SSF51430">
    <property type="entry name" value="NAD(P)-linked oxidoreductase"/>
    <property type="match status" value="1"/>
</dbReference>
<dbReference type="Proteomes" id="UP000245474">
    <property type="component" value="Unassembled WGS sequence"/>
</dbReference>
<name>A0A2U2N4I4_9GAMM</name>
<accession>A0A2U2N4I4</accession>
<dbReference type="AlphaFoldDB" id="A0A2U2N4I4"/>
<dbReference type="FunFam" id="3.20.20.100:FF:000002">
    <property type="entry name" value="2,5-diketo-D-gluconic acid reductase A"/>
    <property type="match status" value="1"/>
</dbReference>
<comment type="caution">
    <text evidence="9">The sequence shown here is derived from an EMBL/GenBank/DDBJ whole genome shotgun (WGS) entry which is preliminary data.</text>
</comment>
<comment type="catalytic activity">
    <reaction evidence="4">
        <text>hydroxyacetone + NADP(+) = methylglyoxal + NADPH + H(+)</text>
        <dbReference type="Rhea" id="RHEA:27986"/>
        <dbReference type="ChEBI" id="CHEBI:15378"/>
        <dbReference type="ChEBI" id="CHEBI:17158"/>
        <dbReference type="ChEBI" id="CHEBI:27957"/>
        <dbReference type="ChEBI" id="CHEBI:57783"/>
        <dbReference type="ChEBI" id="CHEBI:58349"/>
    </reaction>
</comment>
<evidence type="ECO:0000256" key="6">
    <source>
        <dbReference type="PIRSR" id="PIRSR000097-2"/>
    </source>
</evidence>
<evidence type="ECO:0000256" key="4">
    <source>
        <dbReference type="ARBA" id="ARBA00049445"/>
    </source>
</evidence>
<keyword evidence="2" id="KW-0521">NADP</keyword>
<protein>
    <submittedName>
        <fullName evidence="9">Aldo/keto reductase</fullName>
    </submittedName>
</protein>
<feature type="domain" description="NADP-dependent oxidoreductase" evidence="8">
    <location>
        <begin position="13"/>
        <end position="256"/>
    </location>
</feature>
<feature type="site" description="Lowers pKa of active site Tyr" evidence="7">
    <location>
        <position position="72"/>
    </location>
</feature>
<organism evidence="9 10">
    <name type="scientific">Sediminicurvatus halobius</name>
    <dbReference type="NCBI Taxonomy" id="2182432"/>
    <lineage>
        <taxon>Bacteria</taxon>
        <taxon>Pseudomonadati</taxon>
        <taxon>Pseudomonadota</taxon>
        <taxon>Gammaproteobacteria</taxon>
        <taxon>Chromatiales</taxon>
        <taxon>Ectothiorhodospiraceae</taxon>
        <taxon>Sediminicurvatus</taxon>
    </lineage>
</organism>
<evidence type="ECO:0000313" key="9">
    <source>
        <dbReference type="EMBL" id="PWG64141.1"/>
    </source>
</evidence>
<evidence type="ECO:0000256" key="5">
    <source>
        <dbReference type="PIRSR" id="PIRSR000097-1"/>
    </source>
</evidence>
<evidence type="ECO:0000256" key="1">
    <source>
        <dbReference type="ARBA" id="ARBA00007905"/>
    </source>
</evidence>
<dbReference type="Gene3D" id="3.20.20.100">
    <property type="entry name" value="NADP-dependent oxidoreductase domain"/>
    <property type="match status" value="1"/>
</dbReference>
<evidence type="ECO:0000256" key="7">
    <source>
        <dbReference type="PIRSR" id="PIRSR000097-3"/>
    </source>
</evidence>
<gene>
    <name evidence="9" type="ORF">DEM34_06485</name>
</gene>
<proteinExistence type="inferred from homology"/>
<reference evidence="9 10" key="1">
    <citation type="submission" date="2018-05" db="EMBL/GenBank/DDBJ databases">
        <title>Spiribacter halobius sp. nov., a moderately halophilic bacterium isolated from marine solar saltern.</title>
        <authorList>
            <person name="Zheng W.-S."/>
            <person name="Lu D.-C."/>
            <person name="Du Z.-J."/>
        </authorList>
    </citation>
    <scope>NUCLEOTIDE SEQUENCE [LARGE SCALE GENOMIC DNA]</scope>
    <source>
        <strain evidence="9 10">E85</strain>
    </source>
</reference>
<dbReference type="PIRSF" id="PIRSF000097">
    <property type="entry name" value="AKR"/>
    <property type="match status" value="1"/>
</dbReference>
<dbReference type="PANTHER" id="PTHR43827:SF3">
    <property type="entry name" value="NADP-DEPENDENT OXIDOREDUCTASE DOMAIN-CONTAINING PROTEIN"/>
    <property type="match status" value="1"/>
</dbReference>
<dbReference type="InterPro" id="IPR023210">
    <property type="entry name" value="NADP_OxRdtase_dom"/>
</dbReference>
<dbReference type="InterPro" id="IPR020471">
    <property type="entry name" value="AKR"/>
</dbReference>
<dbReference type="GO" id="GO:1990002">
    <property type="term" value="F:methylglyoxal reductase (NADPH) (acetol producing) activity"/>
    <property type="evidence" value="ECO:0007669"/>
    <property type="project" value="TreeGrafter"/>
</dbReference>
<dbReference type="OrthoDB" id="5289885at2"/>
<dbReference type="PANTHER" id="PTHR43827">
    <property type="entry name" value="2,5-DIKETO-D-GLUCONIC ACID REDUCTASE"/>
    <property type="match status" value="1"/>
</dbReference>
<sequence length="277" mass="30674">METLEVHGARIPKLGFGTFQLDDEVAYARVRDALDAGCRHIDTAQMYRNEEAVGEAIRDAGVPRDAVFLTTKVWVDRFRDGDLQRSVEESLKRLGLPAVDLVLLHWPNPDIPLAETISALNDARAHGLTAHIGVSNFTVALLREAVAASAEPLVTNQVEYHPRLNQDPVRAELARHGMALTAYCPLGQGSLVDDPVIRRIADAHDRTPGQVILRWHYQQPDVIAIPRTSKAERVRENLDILDFRLSDEEMQAIHGLAREDGRIISPASLAPAWDNAG</sequence>
<feature type="binding site" evidence="6">
    <location>
        <position position="105"/>
    </location>
    <ligand>
        <name>substrate</name>
    </ligand>
</feature>
<evidence type="ECO:0000313" key="10">
    <source>
        <dbReference type="Proteomes" id="UP000245474"/>
    </source>
</evidence>
<dbReference type="InterPro" id="IPR036812">
    <property type="entry name" value="NAD(P)_OxRdtase_dom_sf"/>
</dbReference>
<keyword evidence="3" id="KW-0560">Oxidoreductase</keyword>